<keyword evidence="4" id="KW-1185">Reference proteome</keyword>
<organism evidence="3 4">
    <name type="scientific">Aromia moschata</name>
    <dbReference type="NCBI Taxonomy" id="1265417"/>
    <lineage>
        <taxon>Eukaryota</taxon>
        <taxon>Metazoa</taxon>
        <taxon>Ecdysozoa</taxon>
        <taxon>Arthropoda</taxon>
        <taxon>Hexapoda</taxon>
        <taxon>Insecta</taxon>
        <taxon>Pterygota</taxon>
        <taxon>Neoptera</taxon>
        <taxon>Endopterygota</taxon>
        <taxon>Coleoptera</taxon>
        <taxon>Polyphaga</taxon>
        <taxon>Cucujiformia</taxon>
        <taxon>Chrysomeloidea</taxon>
        <taxon>Cerambycidae</taxon>
        <taxon>Cerambycinae</taxon>
        <taxon>Callichromatini</taxon>
        <taxon>Aromia</taxon>
    </lineage>
</organism>
<protein>
    <recommendedName>
        <fullName evidence="2">Upf1 domain-containing protein</fullName>
    </recommendedName>
</protein>
<keyword evidence="1" id="KW-0862">Zinc</keyword>
<feature type="region of interest" description="CC/SHH/C" evidence="1">
    <location>
        <begin position="114"/>
        <end position="142"/>
    </location>
</feature>
<comment type="caution">
    <text evidence="1">Lacks conserved residue(s) required for the propagation of feature annotation.</text>
</comment>
<dbReference type="EMBL" id="JAPWTK010000063">
    <property type="protein sequence ID" value="KAJ8952927.1"/>
    <property type="molecule type" value="Genomic_DNA"/>
</dbReference>
<dbReference type="AlphaFoldDB" id="A0AAV8YNS6"/>
<feature type="domain" description="Upf1" evidence="2">
    <location>
        <begin position="92"/>
        <end position="222"/>
    </location>
</feature>
<comment type="caution">
    <text evidence="3">The sequence shown here is derived from an EMBL/GenBank/DDBJ whole genome shotgun (WGS) entry which is preliminary data.</text>
</comment>
<dbReference type="InterPro" id="IPR018999">
    <property type="entry name" value="UPF1_CH/ZBD"/>
</dbReference>
<evidence type="ECO:0000313" key="3">
    <source>
        <dbReference type="EMBL" id="KAJ8952927.1"/>
    </source>
</evidence>
<evidence type="ECO:0000256" key="1">
    <source>
        <dbReference type="PROSITE-ProRule" id="PRU01341"/>
    </source>
</evidence>
<dbReference type="GO" id="GO:0005737">
    <property type="term" value="C:cytoplasm"/>
    <property type="evidence" value="ECO:0007669"/>
    <property type="project" value="InterPro"/>
</dbReference>
<feature type="region of interest" description="C3H" evidence="1">
    <location>
        <begin position="100"/>
        <end position="132"/>
    </location>
</feature>
<keyword evidence="1" id="KW-0479">Metal-binding</keyword>
<dbReference type="GO" id="GO:0000184">
    <property type="term" value="P:nuclear-transcribed mRNA catabolic process, nonsense-mediated decay"/>
    <property type="evidence" value="ECO:0007669"/>
    <property type="project" value="InterPro"/>
</dbReference>
<proteinExistence type="predicted"/>
<dbReference type="GO" id="GO:0008270">
    <property type="term" value="F:zinc ion binding"/>
    <property type="evidence" value="ECO:0007669"/>
    <property type="project" value="UniProtKB-UniRule"/>
</dbReference>
<dbReference type="GO" id="GO:0003723">
    <property type="term" value="F:RNA binding"/>
    <property type="evidence" value="ECO:0007669"/>
    <property type="project" value="InterPro"/>
</dbReference>
<name>A0AAV8YNS6_9CUCU</name>
<accession>A0AAV8YNS6</accession>
<dbReference type="GO" id="GO:0003724">
    <property type="term" value="F:RNA helicase activity"/>
    <property type="evidence" value="ECO:0007669"/>
    <property type="project" value="InterPro"/>
</dbReference>
<keyword evidence="1" id="KW-0863">Zinc-finger</keyword>
<dbReference type="Proteomes" id="UP001162162">
    <property type="component" value="Unassembled WGS sequence"/>
</dbReference>
<dbReference type="CDD" id="cd21400">
    <property type="entry name" value="ZBD_UPF1-like"/>
    <property type="match status" value="1"/>
</dbReference>
<sequence length="222" mass="24129">MSVDAYGPSSQTLTFLDTEDADLIGADTQGSECDFTDFTIPSQTQASQHDHAGPKVSGVQVNNNIVNKIATAASALGELQFEEEDEEGYFNGKELPDYACKYCGIHEPNCVVMCNLCKKWFCNGRGNTSGSHIINHLVRAKHKEVTLHKDGPLGETILECYSCGVRNVFVLGFIPAKADSDMNWDQDQWKPLIADRCFPYVAGKNTLGAGTIEGATDICPAN</sequence>
<dbReference type="GO" id="GO:0005524">
    <property type="term" value="F:ATP binding"/>
    <property type="evidence" value="ECO:0007669"/>
    <property type="project" value="InterPro"/>
</dbReference>
<evidence type="ECO:0000259" key="2">
    <source>
        <dbReference type="PROSITE" id="PS51997"/>
    </source>
</evidence>
<dbReference type="PROSITE" id="PS51997">
    <property type="entry name" value="UPF1_CH_RICH"/>
    <property type="match status" value="1"/>
</dbReference>
<dbReference type="Pfam" id="PF09416">
    <property type="entry name" value="UPF1_Zn_bind"/>
    <property type="match status" value="1"/>
</dbReference>
<gene>
    <name evidence="3" type="ORF">NQ318_006544</name>
</gene>
<evidence type="ECO:0000313" key="4">
    <source>
        <dbReference type="Proteomes" id="UP001162162"/>
    </source>
</evidence>
<reference evidence="3" key="1">
    <citation type="journal article" date="2023" name="Insect Mol. Biol.">
        <title>Genome sequencing provides insights into the evolution of gene families encoding plant cell wall-degrading enzymes in longhorned beetles.</title>
        <authorList>
            <person name="Shin N.R."/>
            <person name="Okamura Y."/>
            <person name="Kirsch R."/>
            <person name="Pauchet Y."/>
        </authorList>
    </citation>
    <scope>NUCLEOTIDE SEQUENCE</scope>
    <source>
        <strain evidence="3">AMC_N1</strain>
    </source>
</reference>